<dbReference type="GO" id="GO:0005654">
    <property type="term" value="C:nucleoplasm"/>
    <property type="evidence" value="ECO:0007669"/>
    <property type="project" value="TreeGrafter"/>
</dbReference>
<feature type="compositionally biased region" description="Low complexity" evidence="1">
    <location>
        <begin position="98"/>
        <end position="114"/>
    </location>
</feature>
<dbReference type="OMA" id="QIHCGHS"/>
<dbReference type="EMBL" id="ADBJ01000038">
    <property type="protein sequence ID" value="EFA78446.1"/>
    <property type="molecule type" value="Genomic_DNA"/>
</dbReference>
<feature type="compositionally biased region" description="Acidic residues" evidence="1">
    <location>
        <begin position="13"/>
        <end position="24"/>
    </location>
</feature>
<gene>
    <name evidence="3" type="ORF">PPL_09098</name>
</gene>
<dbReference type="Gene3D" id="2.20.25.530">
    <property type="match status" value="1"/>
</dbReference>
<dbReference type="Gene3D" id="1.10.20.120">
    <property type="match status" value="1"/>
</dbReference>
<feature type="compositionally biased region" description="Basic residues" evidence="1">
    <location>
        <begin position="55"/>
        <end position="65"/>
    </location>
</feature>
<organism evidence="3 4">
    <name type="scientific">Heterostelium pallidum (strain ATCC 26659 / Pp 5 / PN500)</name>
    <name type="common">Cellular slime mold</name>
    <name type="synonym">Polysphondylium pallidum</name>
    <dbReference type="NCBI Taxonomy" id="670386"/>
    <lineage>
        <taxon>Eukaryota</taxon>
        <taxon>Amoebozoa</taxon>
        <taxon>Evosea</taxon>
        <taxon>Eumycetozoa</taxon>
        <taxon>Dictyostelia</taxon>
        <taxon>Acytosteliales</taxon>
        <taxon>Acytosteliaceae</taxon>
        <taxon>Heterostelium</taxon>
    </lineage>
</organism>
<feature type="compositionally biased region" description="Acidic residues" evidence="1">
    <location>
        <begin position="33"/>
        <end position="52"/>
    </location>
</feature>
<dbReference type="Pfam" id="PF09468">
    <property type="entry name" value="RNase_H2-Ydr279"/>
    <property type="match status" value="1"/>
</dbReference>
<proteinExistence type="predicted"/>
<reference evidence="3 4" key="1">
    <citation type="journal article" date="2011" name="Genome Res.">
        <title>Phylogeny-wide analysis of social amoeba genomes highlights ancient origins for complex intercellular communication.</title>
        <authorList>
            <person name="Heidel A.J."/>
            <person name="Lawal H.M."/>
            <person name="Felder M."/>
            <person name="Schilde C."/>
            <person name="Helps N.R."/>
            <person name="Tunggal B."/>
            <person name="Rivero F."/>
            <person name="John U."/>
            <person name="Schleicher M."/>
            <person name="Eichinger L."/>
            <person name="Platzer M."/>
            <person name="Noegel A.A."/>
            <person name="Schaap P."/>
            <person name="Gloeckner G."/>
        </authorList>
    </citation>
    <scope>NUCLEOTIDE SEQUENCE [LARGE SCALE GENOMIC DNA]</scope>
    <source>
        <strain evidence="4">ATCC 26659 / Pp 5 / PN500</strain>
    </source>
</reference>
<dbReference type="PANTHER" id="PTHR13383">
    <property type="entry name" value="RIBONUCLEASE H2 SUBUNIT B"/>
    <property type="match status" value="1"/>
</dbReference>
<dbReference type="InParanoid" id="D3BKL6"/>
<dbReference type="GO" id="GO:0032299">
    <property type="term" value="C:ribonuclease H2 complex"/>
    <property type="evidence" value="ECO:0007669"/>
    <property type="project" value="InterPro"/>
</dbReference>
<accession>D3BKL6</accession>
<feature type="compositionally biased region" description="Low complexity" evidence="1">
    <location>
        <begin position="66"/>
        <end position="77"/>
    </location>
</feature>
<feature type="domain" description="Ribonuclease H2 subunit B wHTH" evidence="2">
    <location>
        <begin position="204"/>
        <end position="342"/>
    </location>
</feature>
<dbReference type="PANTHER" id="PTHR13383:SF11">
    <property type="entry name" value="RIBONUCLEASE H2 SUBUNIT B"/>
    <property type="match status" value="1"/>
</dbReference>
<dbReference type="GeneID" id="31364574"/>
<dbReference type="FunCoup" id="D3BKL6">
    <property type="interactions" value="83"/>
</dbReference>
<sequence length="416" mass="47266">MGRKKTSKSIDDSFNEDDEFDLDDPSSKQKDEVVEDDDDIDVEEEEEEEEDDTSKKRKRVTRSTIKKPAAAVKADPATTQLPYQDRIFIVYNHENNLNKDINNNNNNNQNNQNNNDKDENKDKDNNLTIVSILNPKSKCTNQSFTNVMRYSLISDNETRYIVDRKNQIVMEINNYKESPSSWFMNNGVRHDGSLYMSCPIDPLFLIIGYLERSRSQSGGNASDSGGNVSKVQFVEKSQLESDQPGKELKAAGYTFTHEQLELICDHTTLYSSDLYRLSDDRLLLWLKCKARSLATYLETSNTNIYRASSLTTNKAGTTKLQWLQMALEFLSEYLNEKWMLKLRESLISNKTSAASNSTTADDSNLIYNARMEQFALPDSIANNNNNSSAATKKKSATKAKLAVAPKQNSKISDFFK</sequence>
<evidence type="ECO:0000256" key="1">
    <source>
        <dbReference type="SAM" id="MobiDB-lite"/>
    </source>
</evidence>
<evidence type="ECO:0000259" key="2">
    <source>
        <dbReference type="Pfam" id="PF09468"/>
    </source>
</evidence>
<name>D3BKL6_HETP5</name>
<comment type="caution">
    <text evidence="3">The sequence shown here is derived from an EMBL/GenBank/DDBJ whole genome shotgun (WGS) entry which is preliminary data.</text>
</comment>
<keyword evidence="4" id="KW-1185">Reference proteome</keyword>
<feature type="region of interest" description="Disordered" evidence="1">
    <location>
        <begin position="1"/>
        <end position="77"/>
    </location>
</feature>
<protein>
    <recommendedName>
        <fullName evidence="2">Ribonuclease H2 subunit B wHTH domain-containing protein</fullName>
    </recommendedName>
</protein>
<evidence type="ECO:0000313" key="3">
    <source>
        <dbReference type="EMBL" id="EFA78446.1"/>
    </source>
</evidence>
<dbReference type="GO" id="GO:0006401">
    <property type="term" value="P:RNA catabolic process"/>
    <property type="evidence" value="ECO:0007669"/>
    <property type="project" value="TreeGrafter"/>
</dbReference>
<feature type="region of interest" description="Disordered" evidence="1">
    <location>
        <begin position="98"/>
        <end position="123"/>
    </location>
</feature>
<dbReference type="RefSeq" id="XP_020430571.1">
    <property type="nucleotide sequence ID" value="XM_020579896.1"/>
</dbReference>
<dbReference type="Proteomes" id="UP000001396">
    <property type="component" value="Unassembled WGS sequence"/>
</dbReference>
<dbReference type="InterPro" id="IPR019024">
    <property type="entry name" value="RNase_H2_suB_wHTH"/>
</dbReference>
<dbReference type="STRING" id="670386.D3BKL6"/>
<dbReference type="AlphaFoldDB" id="D3BKL6"/>
<dbReference type="InterPro" id="IPR040456">
    <property type="entry name" value="RNase_H2_suB"/>
</dbReference>
<evidence type="ECO:0000313" key="4">
    <source>
        <dbReference type="Proteomes" id="UP000001396"/>
    </source>
</evidence>